<evidence type="ECO:0000313" key="1">
    <source>
        <dbReference type="EMBL" id="GBN60539.1"/>
    </source>
</evidence>
<proteinExistence type="predicted"/>
<name>A0A4Y2QAE8_ARAVE</name>
<evidence type="ECO:0000313" key="2">
    <source>
        <dbReference type="EMBL" id="GBN65194.1"/>
    </source>
</evidence>
<reference evidence="1 3" key="1">
    <citation type="journal article" date="2019" name="Sci. Rep.">
        <title>Orb-weaving spider Araneus ventricosus genome elucidates the spidroin gene catalogue.</title>
        <authorList>
            <person name="Kono N."/>
            <person name="Nakamura H."/>
            <person name="Ohtoshi R."/>
            <person name="Moran D.A.P."/>
            <person name="Shinohara A."/>
            <person name="Yoshida Y."/>
            <person name="Fujiwara M."/>
            <person name="Mori M."/>
            <person name="Tomita M."/>
            <person name="Arakawa K."/>
        </authorList>
    </citation>
    <scope>NUCLEOTIDE SEQUENCE [LARGE SCALE GENOMIC DNA]</scope>
</reference>
<protein>
    <submittedName>
        <fullName evidence="1">Uncharacterized protein</fullName>
    </submittedName>
</protein>
<dbReference type="Proteomes" id="UP000499080">
    <property type="component" value="Unassembled WGS sequence"/>
</dbReference>
<dbReference type="EMBL" id="BGPR01013413">
    <property type="protein sequence ID" value="GBN60539.1"/>
    <property type="molecule type" value="Genomic_DNA"/>
</dbReference>
<dbReference type="AlphaFoldDB" id="A0A4Y2QAE8"/>
<evidence type="ECO:0000313" key="3">
    <source>
        <dbReference type="Proteomes" id="UP000499080"/>
    </source>
</evidence>
<comment type="caution">
    <text evidence="1">The sequence shown here is derived from an EMBL/GenBank/DDBJ whole genome shotgun (WGS) entry which is preliminary data.</text>
</comment>
<sequence length="111" mass="12749">MYPEIGVAIRKTGSGNPADPASLDVYRIWHQFAGSDHRIRCGVTCTELHYTTECALTVSWHMKNTEPNFEQEWLERVANNLVSRHEILRIVKFISENRDLSRPPSPFRPGV</sequence>
<keyword evidence="3" id="KW-1185">Reference proteome</keyword>
<accession>A0A4Y2QAE8</accession>
<dbReference type="EMBL" id="BGPR01014434">
    <property type="protein sequence ID" value="GBN65194.1"/>
    <property type="molecule type" value="Genomic_DNA"/>
</dbReference>
<organism evidence="1 3">
    <name type="scientific">Araneus ventricosus</name>
    <name type="common">Orbweaver spider</name>
    <name type="synonym">Epeira ventricosa</name>
    <dbReference type="NCBI Taxonomy" id="182803"/>
    <lineage>
        <taxon>Eukaryota</taxon>
        <taxon>Metazoa</taxon>
        <taxon>Ecdysozoa</taxon>
        <taxon>Arthropoda</taxon>
        <taxon>Chelicerata</taxon>
        <taxon>Arachnida</taxon>
        <taxon>Araneae</taxon>
        <taxon>Araneomorphae</taxon>
        <taxon>Entelegynae</taxon>
        <taxon>Araneoidea</taxon>
        <taxon>Araneidae</taxon>
        <taxon>Araneus</taxon>
    </lineage>
</organism>
<gene>
    <name evidence="2" type="ORF">AVEN_194984_1</name>
    <name evidence="1" type="ORF">AVEN_54891_1</name>
</gene>